<evidence type="ECO:0000256" key="1">
    <source>
        <dbReference type="SAM" id="MobiDB-lite"/>
    </source>
</evidence>
<organism evidence="2 3">
    <name type="scientific">Rhizophagus clarus</name>
    <dbReference type="NCBI Taxonomy" id="94130"/>
    <lineage>
        <taxon>Eukaryota</taxon>
        <taxon>Fungi</taxon>
        <taxon>Fungi incertae sedis</taxon>
        <taxon>Mucoromycota</taxon>
        <taxon>Glomeromycotina</taxon>
        <taxon>Glomeromycetes</taxon>
        <taxon>Glomerales</taxon>
        <taxon>Glomeraceae</taxon>
        <taxon>Rhizophagus</taxon>
    </lineage>
</organism>
<accession>A0A2Z6RY45</accession>
<keyword evidence="3" id="KW-1185">Reference proteome</keyword>
<gene>
    <name evidence="2" type="ORF">RclHR1_06470006</name>
</gene>
<dbReference type="Proteomes" id="UP000247702">
    <property type="component" value="Unassembled WGS sequence"/>
</dbReference>
<evidence type="ECO:0000313" key="3">
    <source>
        <dbReference type="Proteomes" id="UP000247702"/>
    </source>
</evidence>
<evidence type="ECO:0000313" key="2">
    <source>
        <dbReference type="EMBL" id="GBC05843.1"/>
    </source>
</evidence>
<dbReference type="AlphaFoldDB" id="A0A2Z6RY45"/>
<sequence length="91" mass="10288">MPAKGLKNVVVDIAQTWDTTAGFVRMERLIKQPSDLNNDDGDQKDDDDEEVVSCYGQSRINENDDDSDDYVLRIPDSSEPTQEILKLTEPE</sequence>
<protein>
    <submittedName>
        <fullName evidence="2">Uncharacterized protein</fullName>
    </submittedName>
</protein>
<proteinExistence type="predicted"/>
<feature type="compositionally biased region" description="Acidic residues" evidence="1">
    <location>
        <begin position="37"/>
        <end position="51"/>
    </location>
</feature>
<feature type="region of interest" description="Disordered" evidence="1">
    <location>
        <begin position="32"/>
        <end position="91"/>
    </location>
</feature>
<dbReference type="EMBL" id="BEXD01004034">
    <property type="protein sequence ID" value="GBC05843.1"/>
    <property type="molecule type" value="Genomic_DNA"/>
</dbReference>
<reference evidence="2 3" key="1">
    <citation type="submission" date="2017-11" db="EMBL/GenBank/DDBJ databases">
        <title>The genome of Rhizophagus clarus HR1 reveals common genetic basis of auxotrophy among arbuscular mycorrhizal fungi.</title>
        <authorList>
            <person name="Kobayashi Y."/>
        </authorList>
    </citation>
    <scope>NUCLEOTIDE SEQUENCE [LARGE SCALE GENOMIC DNA]</scope>
    <source>
        <strain evidence="2 3">HR1</strain>
    </source>
</reference>
<comment type="caution">
    <text evidence="2">The sequence shown here is derived from an EMBL/GenBank/DDBJ whole genome shotgun (WGS) entry which is preliminary data.</text>
</comment>
<name>A0A2Z6RY45_9GLOM</name>